<dbReference type="GO" id="GO:0005524">
    <property type="term" value="F:ATP binding"/>
    <property type="evidence" value="ECO:0007669"/>
    <property type="project" value="UniProtKB-KW"/>
</dbReference>
<evidence type="ECO:0000256" key="4">
    <source>
        <dbReference type="ARBA" id="ARBA00022741"/>
    </source>
</evidence>
<accession>A0A381UBH0</accession>
<gene>
    <name evidence="9" type="ORF">METZ01_LOCUS78429</name>
</gene>
<dbReference type="PANTHER" id="PTHR43071:SF1">
    <property type="entry name" value="2-AMINO-4-HYDROXY-6-HYDROXYMETHYLDIHYDROPTERIDINE PYROPHOSPHOKINASE"/>
    <property type="match status" value="1"/>
</dbReference>
<dbReference type="UniPathway" id="UPA00077">
    <property type="reaction ID" value="UER00155"/>
</dbReference>
<dbReference type="AlphaFoldDB" id="A0A381UBH0"/>
<sequence length="167" mass="19649">MIFLGIGSNLSSSFGDRFKNIDLAISFLETYKINIIKKSSFYETFSYPNKSNPKFINSVIAVETKLPPVDLMSVLIFVEEKLERKRSKKNDPRTCDLDIIDYNYQIMNFKYRDLELTLPHKEMTNRNFVLYPLREIYPNWIHPLTKKNINVLIKDLKTSNNEITKLS</sequence>
<evidence type="ECO:0000256" key="7">
    <source>
        <dbReference type="ARBA" id="ARBA00022909"/>
    </source>
</evidence>
<keyword evidence="4" id="KW-0547">Nucleotide-binding</keyword>
<evidence type="ECO:0000259" key="8">
    <source>
        <dbReference type="Pfam" id="PF01288"/>
    </source>
</evidence>
<organism evidence="9">
    <name type="scientific">marine metagenome</name>
    <dbReference type="NCBI Taxonomy" id="408172"/>
    <lineage>
        <taxon>unclassified sequences</taxon>
        <taxon>metagenomes</taxon>
        <taxon>ecological metagenomes</taxon>
    </lineage>
</organism>
<protein>
    <recommendedName>
        <fullName evidence="2">2-amino-4-hydroxy-6-hydroxymethyldihydropteridine diphosphokinase</fullName>
        <ecNumber evidence="2">2.7.6.3</ecNumber>
    </recommendedName>
</protein>
<dbReference type="GO" id="GO:0046654">
    <property type="term" value="P:tetrahydrofolate biosynthetic process"/>
    <property type="evidence" value="ECO:0007669"/>
    <property type="project" value="UniProtKB-UniPathway"/>
</dbReference>
<comment type="pathway">
    <text evidence="1">Cofactor biosynthesis; tetrahydrofolate biosynthesis; 2-amino-4-hydroxy-6-hydroxymethyl-7,8-dihydropteridine diphosphate from 7,8-dihydroneopterin triphosphate: step 4/4.</text>
</comment>
<dbReference type="Pfam" id="PF01288">
    <property type="entry name" value="HPPK"/>
    <property type="match status" value="1"/>
</dbReference>
<proteinExistence type="predicted"/>
<keyword evidence="5" id="KW-0418">Kinase</keyword>
<dbReference type="SUPFAM" id="SSF55083">
    <property type="entry name" value="6-hydroxymethyl-7,8-dihydropterin pyrophosphokinase, HPPK"/>
    <property type="match status" value="1"/>
</dbReference>
<dbReference type="PANTHER" id="PTHR43071">
    <property type="entry name" value="2-AMINO-4-HYDROXY-6-HYDROXYMETHYLDIHYDROPTERIDINE PYROPHOSPHOKINASE"/>
    <property type="match status" value="1"/>
</dbReference>
<dbReference type="EC" id="2.7.6.3" evidence="2"/>
<feature type="domain" description="7,8-dihydro-6-hydroxymethylpterin-pyrophosphokinase" evidence="8">
    <location>
        <begin position="3"/>
        <end position="138"/>
    </location>
</feature>
<name>A0A381UBH0_9ZZZZ</name>
<dbReference type="GO" id="GO:0046656">
    <property type="term" value="P:folic acid biosynthetic process"/>
    <property type="evidence" value="ECO:0007669"/>
    <property type="project" value="UniProtKB-KW"/>
</dbReference>
<keyword evidence="6" id="KW-0067">ATP-binding</keyword>
<evidence type="ECO:0000256" key="6">
    <source>
        <dbReference type="ARBA" id="ARBA00022840"/>
    </source>
</evidence>
<evidence type="ECO:0000256" key="5">
    <source>
        <dbReference type="ARBA" id="ARBA00022777"/>
    </source>
</evidence>
<dbReference type="NCBIfam" id="TIGR01498">
    <property type="entry name" value="folK"/>
    <property type="match status" value="1"/>
</dbReference>
<dbReference type="Gene3D" id="3.30.70.560">
    <property type="entry name" value="7,8-Dihydro-6-hydroxymethylpterin-pyrophosphokinase HPPK"/>
    <property type="match status" value="1"/>
</dbReference>
<dbReference type="InterPro" id="IPR000550">
    <property type="entry name" value="Hppk"/>
</dbReference>
<dbReference type="GO" id="GO:0003848">
    <property type="term" value="F:2-amino-4-hydroxy-6-hydroxymethyldihydropteridine diphosphokinase activity"/>
    <property type="evidence" value="ECO:0007669"/>
    <property type="project" value="UniProtKB-EC"/>
</dbReference>
<evidence type="ECO:0000256" key="1">
    <source>
        <dbReference type="ARBA" id="ARBA00005051"/>
    </source>
</evidence>
<dbReference type="GO" id="GO:0016301">
    <property type="term" value="F:kinase activity"/>
    <property type="evidence" value="ECO:0007669"/>
    <property type="project" value="UniProtKB-KW"/>
</dbReference>
<keyword evidence="7" id="KW-0289">Folate biosynthesis</keyword>
<evidence type="ECO:0000256" key="3">
    <source>
        <dbReference type="ARBA" id="ARBA00022679"/>
    </source>
</evidence>
<evidence type="ECO:0000256" key="2">
    <source>
        <dbReference type="ARBA" id="ARBA00013253"/>
    </source>
</evidence>
<dbReference type="EMBL" id="UINC01006114">
    <property type="protein sequence ID" value="SVA25575.1"/>
    <property type="molecule type" value="Genomic_DNA"/>
</dbReference>
<keyword evidence="3" id="KW-0808">Transferase</keyword>
<reference evidence="9" key="1">
    <citation type="submission" date="2018-05" db="EMBL/GenBank/DDBJ databases">
        <authorList>
            <person name="Lanie J.A."/>
            <person name="Ng W.-L."/>
            <person name="Kazmierczak K.M."/>
            <person name="Andrzejewski T.M."/>
            <person name="Davidsen T.M."/>
            <person name="Wayne K.J."/>
            <person name="Tettelin H."/>
            <person name="Glass J.I."/>
            <person name="Rusch D."/>
            <person name="Podicherti R."/>
            <person name="Tsui H.-C.T."/>
            <person name="Winkler M.E."/>
        </authorList>
    </citation>
    <scope>NUCLEOTIDE SEQUENCE</scope>
</reference>
<dbReference type="CDD" id="cd00483">
    <property type="entry name" value="HPPK"/>
    <property type="match status" value="1"/>
</dbReference>
<evidence type="ECO:0000313" key="9">
    <source>
        <dbReference type="EMBL" id="SVA25575.1"/>
    </source>
</evidence>
<dbReference type="InterPro" id="IPR035907">
    <property type="entry name" value="Hppk_sf"/>
</dbReference>